<keyword evidence="3" id="KW-0862">Zinc</keyword>
<dbReference type="AlphaFoldDB" id="A0A7N0UF90"/>
<dbReference type="Gramene" id="Kaladp0066s0025.2.v1.1">
    <property type="protein sequence ID" value="Kaladp0066s0025.2.v1.1"/>
    <property type="gene ID" value="Kaladp0066s0025.v1.1"/>
</dbReference>
<dbReference type="Proteomes" id="UP000594263">
    <property type="component" value="Unplaced"/>
</dbReference>
<dbReference type="OMA" id="PCCVECH"/>
<dbReference type="Pfam" id="PF00320">
    <property type="entry name" value="GATA"/>
    <property type="match status" value="1"/>
</dbReference>
<dbReference type="Gramene" id="Kaladp0066s0025.1.v1.1">
    <property type="protein sequence ID" value="Kaladp0066s0025.1.v1.1"/>
    <property type="gene ID" value="Kaladp0066s0025.v1.1"/>
</dbReference>
<evidence type="ECO:0000256" key="1">
    <source>
        <dbReference type="ARBA" id="ARBA00022723"/>
    </source>
</evidence>
<evidence type="ECO:0000256" key="10">
    <source>
        <dbReference type="SAM" id="MobiDB-lite"/>
    </source>
</evidence>
<sequence length="147" mass="16138">MVSGMMDDGSECGGLASKKLCVDCGTSKTPLWRGGPAGPKSLCNACGIRSRKRRRALLESTEADENKKKMIGKKMKHMINSNSDSNGSHNSSSSSSSNNGHLECSRKDRLTAMWDILKPRKVRMEELNEEQEAAVLLMAMSHGYDRC</sequence>
<dbReference type="PANTHER" id="PTHR47172:SF1">
    <property type="entry name" value="GATA TRANSCRIPTION FACTOR 15"/>
    <property type="match status" value="1"/>
</dbReference>
<dbReference type="PANTHER" id="PTHR47172">
    <property type="entry name" value="OS01G0976800 PROTEIN"/>
    <property type="match status" value="1"/>
</dbReference>
<keyword evidence="5" id="KW-0238">DNA-binding</keyword>
<evidence type="ECO:0000256" key="2">
    <source>
        <dbReference type="ARBA" id="ARBA00022771"/>
    </source>
</evidence>
<evidence type="ECO:0000256" key="3">
    <source>
        <dbReference type="ARBA" id="ARBA00022833"/>
    </source>
</evidence>
<reference evidence="12" key="1">
    <citation type="submission" date="2021-01" db="UniProtKB">
        <authorList>
            <consortium name="EnsemblPlants"/>
        </authorList>
    </citation>
    <scope>IDENTIFICATION</scope>
</reference>
<keyword evidence="13" id="KW-1185">Reference proteome</keyword>
<organism evidence="12 13">
    <name type="scientific">Kalanchoe fedtschenkoi</name>
    <name type="common">Lavender scallops</name>
    <name type="synonym">South American air plant</name>
    <dbReference type="NCBI Taxonomy" id="63787"/>
    <lineage>
        <taxon>Eukaryota</taxon>
        <taxon>Viridiplantae</taxon>
        <taxon>Streptophyta</taxon>
        <taxon>Embryophyta</taxon>
        <taxon>Tracheophyta</taxon>
        <taxon>Spermatophyta</taxon>
        <taxon>Magnoliopsida</taxon>
        <taxon>eudicotyledons</taxon>
        <taxon>Gunneridae</taxon>
        <taxon>Pentapetalae</taxon>
        <taxon>Saxifragales</taxon>
        <taxon>Crassulaceae</taxon>
        <taxon>Kalanchoe</taxon>
    </lineage>
</organism>
<keyword evidence="6" id="KW-0804">Transcription</keyword>
<evidence type="ECO:0000313" key="13">
    <source>
        <dbReference type="Proteomes" id="UP000594263"/>
    </source>
</evidence>
<evidence type="ECO:0000313" key="12">
    <source>
        <dbReference type="EnsemblPlants" id="Kaladp0066s0025.3.v1.1"/>
    </source>
</evidence>
<dbReference type="GO" id="GO:0006355">
    <property type="term" value="P:regulation of DNA-templated transcription"/>
    <property type="evidence" value="ECO:0007669"/>
    <property type="project" value="InterPro"/>
</dbReference>
<protein>
    <recommendedName>
        <fullName evidence="11">GATA-type domain-containing protein</fullName>
    </recommendedName>
</protein>
<dbReference type="SUPFAM" id="SSF57716">
    <property type="entry name" value="Glucocorticoid receptor-like (DNA-binding domain)"/>
    <property type="match status" value="1"/>
</dbReference>
<dbReference type="SMART" id="SM00401">
    <property type="entry name" value="ZnF_GATA"/>
    <property type="match status" value="1"/>
</dbReference>
<dbReference type="Gene3D" id="3.30.50.10">
    <property type="entry name" value="Erythroid Transcription Factor GATA-1, subunit A"/>
    <property type="match status" value="1"/>
</dbReference>
<evidence type="ECO:0000256" key="4">
    <source>
        <dbReference type="ARBA" id="ARBA00023015"/>
    </source>
</evidence>
<feature type="compositionally biased region" description="Low complexity" evidence="10">
    <location>
        <begin position="78"/>
        <end position="101"/>
    </location>
</feature>
<feature type="domain" description="GATA-type" evidence="11">
    <location>
        <begin position="21"/>
        <end position="51"/>
    </location>
</feature>
<keyword evidence="1" id="KW-0479">Metal-binding</keyword>
<evidence type="ECO:0000256" key="5">
    <source>
        <dbReference type="ARBA" id="ARBA00023125"/>
    </source>
</evidence>
<evidence type="ECO:0000256" key="8">
    <source>
        <dbReference type="ARBA" id="ARBA00037539"/>
    </source>
</evidence>
<evidence type="ECO:0000256" key="6">
    <source>
        <dbReference type="ARBA" id="ARBA00023163"/>
    </source>
</evidence>
<accession>A0A7N0UF90</accession>
<dbReference type="EnsemblPlants" id="Kaladp0066s0025.1.v1.1">
    <property type="protein sequence ID" value="Kaladp0066s0025.1.v1.1"/>
    <property type="gene ID" value="Kaladp0066s0025.v1.1"/>
</dbReference>
<dbReference type="GO" id="GO:0008270">
    <property type="term" value="F:zinc ion binding"/>
    <property type="evidence" value="ECO:0007669"/>
    <property type="project" value="UniProtKB-KW"/>
</dbReference>
<dbReference type="PROSITE" id="PS50114">
    <property type="entry name" value="GATA_ZN_FINGER_2"/>
    <property type="match status" value="1"/>
</dbReference>
<dbReference type="Gramene" id="Kaladp0066s0025.3.v1.1">
    <property type="protein sequence ID" value="Kaladp0066s0025.3.v1.1"/>
    <property type="gene ID" value="Kaladp0066s0025.v1.1"/>
</dbReference>
<dbReference type="InterPro" id="IPR013088">
    <property type="entry name" value="Znf_NHR/GATA"/>
</dbReference>
<dbReference type="PROSITE" id="PS00344">
    <property type="entry name" value="GATA_ZN_FINGER_1"/>
    <property type="match status" value="1"/>
</dbReference>
<keyword evidence="4" id="KW-0805">Transcription regulation</keyword>
<dbReference type="EnsemblPlants" id="Kaladp0066s0025.3.v1.1">
    <property type="protein sequence ID" value="Kaladp0066s0025.3.v1.1"/>
    <property type="gene ID" value="Kaladp0066s0025.v1.1"/>
</dbReference>
<comment type="function">
    <text evidence="8">Transcriptional regulator that specifically binds 5'-GATA-3' or 5'-GAT-3' motifs within gene promoters.</text>
</comment>
<feature type="region of interest" description="Disordered" evidence="10">
    <location>
        <begin position="59"/>
        <end position="104"/>
    </location>
</feature>
<dbReference type="GO" id="GO:0043565">
    <property type="term" value="F:sequence-specific DNA binding"/>
    <property type="evidence" value="ECO:0007669"/>
    <property type="project" value="InterPro"/>
</dbReference>
<proteinExistence type="inferred from homology"/>
<dbReference type="EnsemblPlants" id="Kaladp0066s0025.2.v1.1">
    <property type="protein sequence ID" value="Kaladp0066s0025.2.v1.1"/>
    <property type="gene ID" value="Kaladp0066s0025.v1.1"/>
</dbReference>
<evidence type="ECO:0000256" key="9">
    <source>
        <dbReference type="PROSITE-ProRule" id="PRU00094"/>
    </source>
</evidence>
<comment type="similarity">
    <text evidence="7">Belongs to the type IV zinc-finger family. Class B subfamily.</text>
</comment>
<dbReference type="CDD" id="cd00202">
    <property type="entry name" value="ZnF_GATA"/>
    <property type="match status" value="1"/>
</dbReference>
<name>A0A7N0UF90_KALFE</name>
<dbReference type="InterPro" id="IPR000679">
    <property type="entry name" value="Znf_GATA"/>
</dbReference>
<evidence type="ECO:0000259" key="11">
    <source>
        <dbReference type="PROSITE" id="PS50114"/>
    </source>
</evidence>
<keyword evidence="2 9" id="KW-0863">Zinc-finger</keyword>
<evidence type="ECO:0000256" key="7">
    <source>
        <dbReference type="ARBA" id="ARBA00024019"/>
    </source>
</evidence>